<reference evidence="3" key="1">
    <citation type="submission" date="2016-03" db="EMBL/GenBank/DDBJ databases">
        <authorList>
            <person name="Guldener U."/>
        </authorList>
    </citation>
    <scope>NUCLEOTIDE SEQUENCE [LARGE SCALE GENOMIC DNA]</scope>
    <source>
        <strain evidence="3">04CH-RAC-A.6.1</strain>
    </source>
</reference>
<sequence>MRSGFGCIFIYDFSPLPKYTKSIKYYVQERILTYAPYRKKERLSSKRSSSRSIEYSKKVDKLELELKLNVEQEHIFAIISTKVLKKKKKKKKKTLALILSSISSLIVVSNIIAILYSYSINILIAKSNYETIEALESRSYLEANKASAERIRLLFDILVIKINYNKTFSSSSSSLFSLLLLLPLDAYSSELNQLLKAELLISTLVGLLLALYVAYYSLINRLVVSNFQLYNLYNNLQKRRREYNRFSTSTSTIASTIAITESIVSSVDLVAVLLVLIFRAILASYTSAEGSRIKSFKKK</sequence>
<dbReference type="Proteomes" id="UP000178912">
    <property type="component" value="Unassembled WGS sequence"/>
</dbReference>
<dbReference type="AlphaFoldDB" id="A0A1E1KGJ5"/>
<organism evidence="2 3">
    <name type="scientific">Rhynchosporium agropyri</name>
    <dbReference type="NCBI Taxonomy" id="914238"/>
    <lineage>
        <taxon>Eukaryota</taxon>
        <taxon>Fungi</taxon>
        <taxon>Dikarya</taxon>
        <taxon>Ascomycota</taxon>
        <taxon>Pezizomycotina</taxon>
        <taxon>Leotiomycetes</taxon>
        <taxon>Helotiales</taxon>
        <taxon>Ploettnerulaceae</taxon>
        <taxon>Rhynchosporium</taxon>
    </lineage>
</organism>
<evidence type="ECO:0000313" key="2">
    <source>
        <dbReference type="EMBL" id="CZS97175.1"/>
    </source>
</evidence>
<accession>A0A1E1KGJ5</accession>
<keyword evidence="1" id="KW-0812">Transmembrane</keyword>
<dbReference type="EMBL" id="FJUX01000030">
    <property type="protein sequence ID" value="CZS97175.1"/>
    <property type="molecule type" value="Genomic_DNA"/>
</dbReference>
<evidence type="ECO:0000256" key="1">
    <source>
        <dbReference type="SAM" id="Phobius"/>
    </source>
</evidence>
<keyword evidence="3" id="KW-1185">Reference proteome</keyword>
<name>A0A1E1KGJ5_9HELO</name>
<keyword evidence="1" id="KW-1133">Transmembrane helix</keyword>
<feature type="transmembrane region" description="Helical" evidence="1">
    <location>
        <begin position="269"/>
        <end position="288"/>
    </location>
</feature>
<protein>
    <submittedName>
        <fullName evidence="2">Uncharacterized protein</fullName>
    </submittedName>
</protein>
<feature type="transmembrane region" description="Helical" evidence="1">
    <location>
        <begin position="95"/>
        <end position="118"/>
    </location>
</feature>
<evidence type="ECO:0000313" key="3">
    <source>
        <dbReference type="Proteomes" id="UP000178912"/>
    </source>
</evidence>
<feature type="transmembrane region" description="Helical" evidence="1">
    <location>
        <begin position="199"/>
        <end position="219"/>
    </location>
</feature>
<gene>
    <name evidence="2" type="ORF">RAG0_06322</name>
</gene>
<keyword evidence="1" id="KW-0472">Membrane</keyword>
<proteinExistence type="predicted"/>